<evidence type="ECO:0000313" key="8">
    <source>
        <dbReference type="Proteomes" id="UP001454036"/>
    </source>
</evidence>
<sequence>MEEIVEVPSYFLCPISMQMMQDPVTVSTGITYDRESIEKWIFSCNNVTCPATNQKLQSIELIPNHTLRRLIQSWCTLNESNGFARIPTPKPSVEKSKIIKLINEAITSSTMQLKCLQDLRSIAYGCQSNKNNLKGAGIITFLASLMKKSVNDNEDDGLSLAELALDILSQLDLSEVELKKLMWEDDGLFLDSLIEILKYGDDQFRGFAMVLITSLYCVADPKYLMSVTFGLLLEVVNVLRDNLSMQVSKAALKFLVELCPWGRNRIKVVEVGAIWVLIELLLNSKDKRQCELMLVVLDQLCQCAEGRSELLKHGAGMAIVSKKILRVSHVATDRAVRVLSSISKFSADSSVLQEMLQVGVVAKLCLVLQLERGSKTKERAHEILKLHSRVWKESPCIPINFLSS</sequence>
<comment type="catalytic activity">
    <reaction evidence="1 5">
        <text>S-ubiquitinyl-[E2 ubiquitin-conjugating enzyme]-L-cysteine + [acceptor protein]-L-lysine = [E2 ubiquitin-conjugating enzyme]-L-cysteine + N(6)-ubiquitinyl-[acceptor protein]-L-lysine.</text>
        <dbReference type="EC" id="2.3.2.27"/>
    </reaction>
</comment>
<dbReference type="PANTHER" id="PTHR22849">
    <property type="entry name" value="WDSAM1 PROTEIN"/>
    <property type="match status" value="1"/>
</dbReference>
<dbReference type="EC" id="2.3.2.27" evidence="5"/>
<protein>
    <recommendedName>
        <fullName evidence="5 6">U-box domain-containing protein</fullName>
        <ecNumber evidence="5">2.3.2.27</ecNumber>
    </recommendedName>
    <alternativeName>
        <fullName evidence="5">RING-type E3 ubiquitin transferase PUB</fullName>
    </alternativeName>
</protein>
<dbReference type="GO" id="GO:0006952">
    <property type="term" value="P:defense response"/>
    <property type="evidence" value="ECO:0007669"/>
    <property type="project" value="UniProtKB-ARBA"/>
</dbReference>
<dbReference type="SMART" id="SM00504">
    <property type="entry name" value="Ubox"/>
    <property type="match status" value="1"/>
</dbReference>
<feature type="domain" description="U-box" evidence="6">
    <location>
        <begin position="6"/>
        <end position="81"/>
    </location>
</feature>
<evidence type="ECO:0000256" key="1">
    <source>
        <dbReference type="ARBA" id="ARBA00000900"/>
    </source>
</evidence>
<dbReference type="InterPro" id="IPR003613">
    <property type="entry name" value="Ubox_domain"/>
</dbReference>
<dbReference type="Gene3D" id="3.30.40.10">
    <property type="entry name" value="Zinc/RING finger domain, C3HC4 (zinc finger)"/>
    <property type="match status" value="1"/>
</dbReference>
<dbReference type="EMBL" id="BAABME010006803">
    <property type="protein sequence ID" value="GAA0169330.1"/>
    <property type="molecule type" value="Genomic_DNA"/>
</dbReference>
<comment type="function">
    <text evidence="5">Functions as an E3 ubiquitin ligase.</text>
</comment>
<dbReference type="InterPro" id="IPR045210">
    <property type="entry name" value="RING-Ubox_PUB"/>
</dbReference>
<name>A0AAV3QZ70_LITER</name>
<dbReference type="GO" id="GO:0016567">
    <property type="term" value="P:protein ubiquitination"/>
    <property type="evidence" value="ECO:0007669"/>
    <property type="project" value="UniProtKB-UniRule"/>
</dbReference>
<keyword evidence="3 5" id="KW-0808">Transferase</keyword>
<keyword evidence="8" id="KW-1185">Reference proteome</keyword>
<evidence type="ECO:0000256" key="3">
    <source>
        <dbReference type="ARBA" id="ARBA00022679"/>
    </source>
</evidence>
<comment type="caution">
    <text evidence="7">The sequence shown here is derived from an EMBL/GenBank/DDBJ whole genome shotgun (WGS) entry which is preliminary data.</text>
</comment>
<dbReference type="Pfam" id="PF25598">
    <property type="entry name" value="ARM_PUB"/>
    <property type="match status" value="1"/>
</dbReference>
<dbReference type="CDD" id="cd16664">
    <property type="entry name" value="RING-Ubox_PUB"/>
    <property type="match status" value="1"/>
</dbReference>
<organism evidence="7 8">
    <name type="scientific">Lithospermum erythrorhizon</name>
    <name type="common">Purple gromwell</name>
    <name type="synonym">Lithospermum officinale var. erythrorhizon</name>
    <dbReference type="NCBI Taxonomy" id="34254"/>
    <lineage>
        <taxon>Eukaryota</taxon>
        <taxon>Viridiplantae</taxon>
        <taxon>Streptophyta</taxon>
        <taxon>Embryophyta</taxon>
        <taxon>Tracheophyta</taxon>
        <taxon>Spermatophyta</taxon>
        <taxon>Magnoliopsida</taxon>
        <taxon>eudicotyledons</taxon>
        <taxon>Gunneridae</taxon>
        <taxon>Pentapetalae</taxon>
        <taxon>asterids</taxon>
        <taxon>lamiids</taxon>
        <taxon>Boraginales</taxon>
        <taxon>Boraginaceae</taxon>
        <taxon>Boraginoideae</taxon>
        <taxon>Lithospermeae</taxon>
        <taxon>Lithospermum</taxon>
    </lineage>
</organism>
<evidence type="ECO:0000259" key="6">
    <source>
        <dbReference type="PROSITE" id="PS51698"/>
    </source>
</evidence>
<evidence type="ECO:0000256" key="5">
    <source>
        <dbReference type="RuleBase" id="RU369093"/>
    </source>
</evidence>
<dbReference type="InterPro" id="IPR058678">
    <property type="entry name" value="ARM_PUB"/>
</dbReference>
<dbReference type="AlphaFoldDB" id="A0AAV3QZ70"/>
<proteinExistence type="predicted"/>
<evidence type="ECO:0000313" key="7">
    <source>
        <dbReference type="EMBL" id="GAA0169330.1"/>
    </source>
</evidence>
<dbReference type="InterPro" id="IPR016024">
    <property type="entry name" value="ARM-type_fold"/>
</dbReference>
<dbReference type="InterPro" id="IPR011989">
    <property type="entry name" value="ARM-like"/>
</dbReference>
<reference evidence="7 8" key="1">
    <citation type="submission" date="2024-01" db="EMBL/GenBank/DDBJ databases">
        <title>The complete chloroplast genome sequence of Lithospermum erythrorhizon: insights into the phylogenetic relationship among Boraginaceae species and the maternal lineages of purple gromwells.</title>
        <authorList>
            <person name="Okada T."/>
            <person name="Watanabe K."/>
        </authorList>
    </citation>
    <scope>NUCLEOTIDE SEQUENCE [LARGE SCALE GENOMIC DNA]</scope>
</reference>
<evidence type="ECO:0000256" key="2">
    <source>
        <dbReference type="ARBA" id="ARBA00004906"/>
    </source>
</evidence>
<comment type="pathway">
    <text evidence="2 5">Protein modification; protein ubiquitination.</text>
</comment>
<dbReference type="PROSITE" id="PS51698">
    <property type="entry name" value="U_BOX"/>
    <property type="match status" value="1"/>
</dbReference>
<dbReference type="Proteomes" id="UP001454036">
    <property type="component" value="Unassembled WGS sequence"/>
</dbReference>
<dbReference type="InterPro" id="IPR013083">
    <property type="entry name" value="Znf_RING/FYVE/PHD"/>
</dbReference>
<dbReference type="SUPFAM" id="SSF48371">
    <property type="entry name" value="ARM repeat"/>
    <property type="match status" value="1"/>
</dbReference>
<dbReference type="PANTHER" id="PTHR22849:SF11">
    <property type="entry name" value="U-BOX DOMAIN-CONTAINING PROTEIN"/>
    <property type="match status" value="1"/>
</dbReference>
<gene>
    <name evidence="7" type="ORF">LIER_23846</name>
</gene>
<dbReference type="Gene3D" id="1.25.10.10">
    <property type="entry name" value="Leucine-rich Repeat Variant"/>
    <property type="match status" value="1"/>
</dbReference>
<dbReference type="GO" id="GO:0061630">
    <property type="term" value="F:ubiquitin protein ligase activity"/>
    <property type="evidence" value="ECO:0007669"/>
    <property type="project" value="UniProtKB-UniRule"/>
</dbReference>
<dbReference type="Pfam" id="PF04564">
    <property type="entry name" value="U-box"/>
    <property type="match status" value="1"/>
</dbReference>
<accession>A0AAV3QZ70</accession>
<dbReference type="SUPFAM" id="SSF57850">
    <property type="entry name" value="RING/U-box"/>
    <property type="match status" value="1"/>
</dbReference>
<dbReference type="FunFam" id="3.30.40.10:FF:000437">
    <property type="entry name" value="RING-type E3 ubiquitin transferase"/>
    <property type="match status" value="1"/>
</dbReference>
<keyword evidence="4 5" id="KW-0833">Ubl conjugation pathway</keyword>
<evidence type="ECO:0000256" key="4">
    <source>
        <dbReference type="ARBA" id="ARBA00022786"/>
    </source>
</evidence>
<dbReference type="InterPro" id="IPR045185">
    <property type="entry name" value="PUB22/23/24-like"/>
</dbReference>